<comment type="caution">
    <text evidence="2">The sequence shown here is derived from an EMBL/GenBank/DDBJ whole genome shotgun (WGS) entry which is preliminary data.</text>
</comment>
<keyword evidence="3" id="KW-1185">Reference proteome</keyword>
<dbReference type="HOGENOM" id="CLU_1510581_0_0_1"/>
<organism evidence="2 3">
    <name type="scientific">Edhazardia aedis (strain USNM 41457)</name>
    <name type="common">Microsporidian parasite</name>
    <dbReference type="NCBI Taxonomy" id="1003232"/>
    <lineage>
        <taxon>Eukaryota</taxon>
        <taxon>Fungi</taxon>
        <taxon>Fungi incertae sedis</taxon>
        <taxon>Microsporidia</taxon>
        <taxon>Edhazardia</taxon>
    </lineage>
</organism>
<feature type="chain" id="PRO_5003821697" description="RxLR effector protein" evidence="1">
    <location>
        <begin position="24"/>
        <end position="178"/>
    </location>
</feature>
<dbReference type="Proteomes" id="UP000003163">
    <property type="component" value="Unassembled WGS sequence"/>
</dbReference>
<feature type="signal peptide" evidence="1">
    <location>
        <begin position="1"/>
        <end position="23"/>
    </location>
</feature>
<evidence type="ECO:0000313" key="2">
    <source>
        <dbReference type="EMBL" id="EJW03295.1"/>
    </source>
</evidence>
<protein>
    <recommendedName>
        <fullName evidence="4">RxLR effector protein</fullName>
    </recommendedName>
</protein>
<dbReference type="InParanoid" id="J9DL20"/>
<keyword evidence="1" id="KW-0732">Signal</keyword>
<name>J9DL20_EDHAE</name>
<evidence type="ECO:0008006" key="4">
    <source>
        <dbReference type="Google" id="ProtNLM"/>
    </source>
</evidence>
<reference evidence="3" key="2">
    <citation type="submission" date="2015-07" db="EMBL/GenBank/DDBJ databases">
        <title>Contrasting host-pathogen interactions and genome evolution in two generalist and specialist microsporidian pathogens of mosquitoes.</title>
        <authorList>
            <consortium name="The Broad Institute Genomics Platform"/>
            <consortium name="The Broad Institute Genome Sequencing Center for Infectious Disease"/>
            <person name="Cuomo C.A."/>
            <person name="Sanscrainte N.D."/>
            <person name="Goldberg J.M."/>
            <person name="Heiman D."/>
            <person name="Young S."/>
            <person name="Zeng Q."/>
            <person name="Becnel J.J."/>
            <person name="Birren B.W."/>
        </authorList>
    </citation>
    <scope>NUCLEOTIDE SEQUENCE [LARGE SCALE GENOMIC DNA]</scope>
    <source>
        <strain evidence="3">USNM 41457</strain>
    </source>
</reference>
<dbReference type="AlphaFoldDB" id="J9DL20"/>
<dbReference type="VEuPathDB" id="MicrosporidiaDB:EDEG_02361"/>
<gene>
    <name evidence="2" type="ORF">EDEG_02361</name>
</gene>
<proteinExistence type="predicted"/>
<dbReference type="EMBL" id="AFBI03000041">
    <property type="protein sequence ID" value="EJW03295.1"/>
    <property type="molecule type" value="Genomic_DNA"/>
</dbReference>
<evidence type="ECO:0000256" key="1">
    <source>
        <dbReference type="SAM" id="SignalP"/>
    </source>
</evidence>
<accession>J9DL20</accession>
<reference evidence="2 3" key="1">
    <citation type="submission" date="2011-08" db="EMBL/GenBank/DDBJ databases">
        <authorList>
            <person name="Liu Z.J."/>
            <person name="Shi F.L."/>
            <person name="Lu J.Q."/>
            <person name="Li M."/>
            <person name="Wang Z.L."/>
        </authorList>
    </citation>
    <scope>NUCLEOTIDE SEQUENCE [LARGE SCALE GENOMIC DNA]</scope>
    <source>
        <strain evidence="2 3">USNM 41457</strain>
    </source>
</reference>
<sequence>MIKLANHLNTMLILALFCSVFLCSDDKQSRKTPENTEKSGVLDVFGDQMPSVKKTNIYDAGSLDESSQAEETQVSLSASYSVLQQNPVQKSHKSSKPREFISNVLTRISTIKNGIKNVIEKWFSSNKKTYYLALAQTNADRAMKHQSKFTEKQFNQNSFNILHFGEQNPNFEASSMRI</sequence>
<evidence type="ECO:0000313" key="3">
    <source>
        <dbReference type="Proteomes" id="UP000003163"/>
    </source>
</evidence>